<protein>
    <recommendedName>
        <fullName evidence="3">Cytochrome c domain-containing protein</fullName>
    </recommendedName>
</protein>
<accession>A0A2K3V2A9</accession>
<dbReference type="InterPro" id="IPR018247">
    <property type="entry name" value="EF_Hand_1_Ca_BS"/>
</dbReference>
<gene>
    <name evidence="1" type="ORF">CVO96_07865</name>
</gene>
<dbReference type="PROSITE" id="PS00018">
    <property type="entry name" value="EF_HAND_1"/>
    <property type="match status" value="1"/>
</dbReference>
<sequence>MPRFRIQAIPQLHYDTGNALWELDRRVMACTFCHVKDSGGAPWNPFGQAIQAAFQADAKAGGKAKFPEVLYATLKAGGDADGDGYLDALEVYARTLPGDRESVPDRPLKELQAAFEGAGGIAQYAPPEVKARR</sequence>
<evidence type="ECO:0000313" key="2">
    <source>
        <dbReference type="Proteomes" id="UP000236379"/>
    </source>
</evidence>
<organism evidence="1 2">
    <name type="scientific">Deinococcus koreensis</name>
    <dbReference type="NCBI Taxonomy" id="2054903"/>
    <lineage>
        <taxon>Bacteria</taxon>
        <taxon>Thermotogati</taxon>
        <taxon>Deinococcota</taxon>
        <taxon>Deinococci</taxon>
        <taxon>Deinococcales</taxon>
        <taxon>Deinococcaceae</taxon>
        <taxon>Deinococcus</taxon>
    </lineage>
</organism>
<name>A0A2K3V2A9_9DEIO</name>
<evidence type="ECO:0000313" key="1">
    <source>
        <dbReference type="EMBL" id="PNY82927.1"/>
    </source>
</evidence>
<reference evidence="1 2" key="1">
    <citation type="submission" date="2018-01" db="EMBL/GenBank/DDBJ databases">
        <title>Deinococcus koreensis sp. nov., a radiation-resistant bacterium isolated from river water.</title>
        <authorList>
            <person name="Choi A."/>
        </authorList>
    </citation>
    <scope>NUCLEOTIDE SEQUENCE [LARGE SCALE GENOMIC DNA]</scope>
    <source>
        <strain evidence="1 2">SJW1-2</strain>
    </source>
</reference>
<dbReference type="Proteomes" id="UP000236379">
    <property type="component" value="Unassembled WGS sequence"/>
</dbReference>
<evidence type="ECO:0008006" key="3">
    <source>
        <dbReference type="Google" id="ProtNLM"/>
    </source>
</evidence>
<comment type="caution">
    <text evidence="1">The sequence shown here is derived from an EMBL/GenBank/DDBJ whole genome shotgun (WGS) entry which is preliminary data.</text>
</comment>
<proteinExistence type="predicted"/>
<dbReference type="AlphaFoldDB" id="A0A2K3V2A9"/>
<keyword evidence="2" id="KW-1185">Reference proteome</keyword>
<dbReference type="OrthoDB" id="71335at2"/>
<dbReference type="EMBL" id="PPPD01000001">
    <property type="protein sequence ID" value="PNY82927.1"/>
    <property type="molecule type" value="Genomic_DNA"/>
</dbReference>